<dbReference type="InterPro" id="IPR011004">
    <property type="entry name" value="Trimer_LpxA-like_sf"/>
</dbReference>
<dbReference type="Gene3D" id="2.160.10.10">
    <property type="entry name" value="Hexapeptide repeat proteins"/>
    <property type="match status" value="1"/>
</dbReference>
<dbReference type="RefSeq" id="WP_096055332.1">
    <property type="nucleotide sequence ID" value="NZ_CP023344.1"/>
</dbReference>
<dbReference type="EMBL" id="CP023344">
    <property type="protein sequence ID" value="ATC63700.1"/>
    <property type="molecule type" value="Genomic_DNA"/>
</dbReference>
<dbReference type="Pfam" id="PF00132">
    <property type="entry name" value="Hexapep"/>
    <property type="match status" value="1"/>
</dbReference>
<reference evidence="5 6" key="1">
    <citation type="submission" date="2017-09" db="EMBL/GenBank/DDBJ databases">
        <title>Complete genome sequence of Verrucomicrobial strain HZ-65, isolated from freshwater.</title>
        <authorList>
            <person name="Choi A."/>
        </authorList>
    </citation>
    <scope>NUCLEOTIDE SEQUENCE [LARGE SCALE GENOMIC DNA]</scope>
    <source>
        <strain evidence="5 6">HZ-65</strain>
    </source>
</reference>
<dbReference type="SUPFAM" id="SSF51161">
    <property type="entry name" value="Trimeric LpxA-like enzymes"/>
    <property type="match status" value="1"/>
</dbReference>
<proteinExistence type="inferred from homology"/>
<evidence type="ECO:0000256" key="4">
    <source>
        <dbReference type="ARBA" id="ARBA00023315"/>
    </source>
</evidence>
<evidence type="ECO:0000313" key="6">
    <source>
        <dbReference type="Proteomes" id="UP000217265"/>
    </source>
</evidence>
<keyword evidence="6" id="KW-1185">Reference proteome</keyword>
<keyword evidence="3" id="KW-0677">Repeat</keyword>
<dbReference type="InterPro" id="IPR018357">
    <property type="entry name" value="Hexapep_transf_CS"/>
</dbReference>
<keyword evidence="2 5" id="KW-0808">Transferase</keyword>
<dbReference type="GO" id="GO:0005829">
    <property type="term" value="C:cytosol"/>
    <property type="evidence" value="ECO:0007669"/>
    <property type="project" value="TreeGrafter"/>
</dbReference>
<dbReference type="PANTHER" id="PTHR23416:SF23">
    <property type="entry name" value="ACETYLTRANSFERASE C18B11.09C-RELATED"/>
    <property type="match status" value="1"/>
</dbReference>
<dbReference type="KEGG" id="vbh:CMV30_06890"/>
<comment type="similarity">
    <text evidence="1">Belongs to the transferase hexapeptide repeat family.</text>
</comment>
<dbReference type="InterPro" id="IPR001451">
    <property type="entry name" value="Hexapep"/>
</dbReference>
<keyword evidence="4" id="KW-0012">Acyltransferase</keyword>
<dbReference type="OrthoDB" id="9812571at2"/>
<dbReference type="Proteomes" id="UP000217265">
    <property type="component" value="Chromosome"/>
</dbReference>
<organism evidence="5 6">
    <name type="scientific">Nibricoccus aquaticus</name>
    <dbReference type="NCBI Taxonomy" id="2576891"/>
    <lineage>
        <taxon>Bacteria</taxon>
        <taxon>Pseudomonadati</taxon>
        <taxon>Verrucomicrobiota</taxon>
        <taxon>Opitutia</taxon>
        <taxon>Opitutales</taxon>
        <taxon>Opitutaceae</taxon>
        <taxon>Nibricoccus</taxon>
    </lineage>
</organism>
<evidence type="ECO:0000256" key="1">
    <source>
        <dbReference type="ARBA" id="ARBA00007274"/>
    </source>
</evidence>
<sequence>MTAQPIKTHAQATPYDSPWTLRQRIAALLWDYVWALFCSWTPKPLNPWRLLILRLFGAKLHGTPFVHQRARIQLPWNLTMHHRACLGDRANAYTLAPITIGEGATIAQEAYLCSGTHDFSSPALPLQTSPITIGRDVFIGARAMILPGLTIGDRAIVGACAVLTKNVPASAIVAGNPAKPIGTRPPPSS</sequence>
<accession>A0A290Q930</accession>
<dbReference type="GO" id="GO:0008374">
    <property type="term" value="F:O-acyltransferase activity"/>
    <property type="evidence" value="ECO:0007669"/>
    <property type="project" value="TreeGrafter"/>
</dbReference>
<evidence type="ECO:0000313" key="5">
    <source>
        <dbReference type="EMBL" id="ATC63700.1"/>
    </source>
</evidence>
<evidence type="ECO:0000256" key="3">
    <source>
        <dbReference type="ARBA" id="ARBA00022737"/>
    </source>
</evidence>
<dbReference type="PANTHER" id="PTHR23416">
    <property type="entry name" value="SIALIC ACID SYNTHASE-RELATED"/>
    <property type="match status" value="1"/>
</dbReference>
<evidence type="ECO:0000256" key="2">
    <source>
        <dbReference type="ARBA" id="ARBA00022679"/>
    </source>
</evidence>
<dbReference type="AlphaFoldDB" id="A0A290Q930"/>
<protein>
    <submittedName>
        <fullName evidence="5">Putative colanic acid biosynthesis acetyltransferase</fullName>
    </submittedName>
</protein>
<gene>
    <name evidence="5" type="ORF">CMV30_06890</name>
</gene>
<name>A0A290Q930_9BACT</name>
<dbReference type="InterPro" id="IPR051159">
    <property type="entry name" value="Hexapeptide_acetyltransf"/>
</dbReference>
<dbReference type="PROSITE" id="PS00101">
    <property type="entry name" value="HEXAPEP_TRANSFERASES"/>
    <property type="match status" value="1"/>
</dbReference>